<reference evidence="2" key="1">
    <citation type="submission" date="2016-02" db="EMBL/GenBank/DDBJ databases">
        <authorList>
            <person name="Holder M.E."/>
            <person name="Ajami N.J."/>
            <person name="Petrosino J.F."/>
        </authorList>
    </citation>
    <scope>NUCLEOTIDE SEQUENCE [LARGE SCALE GENOMIC DNA]</scope>
    <source>
        <strain evidence="2">CCUG 36733</strain>
    </source>
</reference>
<dbReference type="Gene3D" id="3.30.530.20">
    <property type="match status" value="1"/>
</dbReference>
<dbReference type="RefSeq" id="WP_067939009.1">
    <property type="nucleotide sequence ID" value="NZ_CP014228.1"/>
</dbReference>
<dbReference type="Proteomes" id="UP000065220">
    <property type="component" value="Chromosome"/>
</dbReference>
<dbReference type="InterPro" id="IPR019639">
    <property type="entry name" value="DUF2505"/>
</dbReference>
<dbReference type="KEGG" id="ard:AXF14_00455"/>
<organism evidence="1 2">
    <name type="scientific">Actinomyces radicidentis</name>
    <dbReference type="NCBI Taxonomy" id="111015"/>
    <lineage>
        <taxon>Bacteria</taxon>
        <taxon>Bacillati</taxon>
        <taxon>Actinomycetota</taxon>
        <taxon>Actinomycetes</taxon>
        <taxon>Actinomycetales</taxon>
        <taxon>Actinomycetaceae</taxon>
        <taxon>Actinomyces</taxon>
    </lineage>
</organism>
<dbReference type="SUPFAM" id="SSF55961">
    <property type="entry name" value="Bet v1-like"/>
    <property type="match status" value="1"/>
</dbReference>
<keyword evidence="2" id="KW-1185">Reference proteome</keyword>
<evidence type="ECO:0000313" key="1">
    <source>
        <dbReference type="EMBL" id="AMD86358.1"/>
    </source>
</evidence>
<dbReference type="STRING" id="111015.AXF14_00455"/>
<accession>A0A109W766</accession>
<dbReference type="InterPro" id="IPR023393">
    <property type="entry name" value="START-like_dom_sf"/>
</dbReference>
<dbReference type="Pfam" id="PF10698">
    <property type="entry name" value="DUF2505"/>
    <property type="match status" value="1"/>
</dbReference>
<name>A0A109W766_ACTRD</name>
<dbReference type="OrthoDB" id="3266819at2"/>
<dbReference type="EMBL" id="CP014228">
    <property type="protein sequence ID" value="AMD86358.1"/>
    <property type="molecule type" value="Genomic_DNA"/>
</dbReference>
<evidence type="ECO:0000313" key="2">
    <source>
        <dbReference type="Proteomes" id="UP000065220"/>
    </source>
</evidence>
<evidence type="ECO:0008006" key="3">
    <source>
        <dbReference type="Google" id="ProtNLM"/>
    </source>
</evidence>
<dbReference type="AlphaFoldDB" id="A0A109W766"/>
<proteinExistence type="predicted"/>
<gene>
    <name evidence="1" type="ORF">AXF14_00455</name>
</gene>
<sequence length="164" mass="17019">MRKSVTFTYPADPARVASMLADPAYQRRRAARLGLDDADVDVTPSGEGFTATLSGTVPPTRLPSAARRFVRSALSFTVTESWGGPGADGTRTGALDVAATGAPVRASATGRLTPVAAGTAVTYDVDLSVSVPLVGRSIEDKALSMSGRVVTDEEKRGADWLAAH</sequence>
<protein>
    <recommendedName>
        <fullName evidence="3">DUF2505 domain-containing protein</fullName>
    </recommendedName>
</protein>